<dbReference type="SUPFAM" id="SSF48452">
    <property type="entry name" value="TPR-like"/>
    <property type="match status" value="1"/>
</dbReference>
<reference evidence="4 5" key="1">
    <citation type="submission" date="2018-10" db="EMBL/GenBank/DDBJ databases">
        <title>Bradyrhizobium sp. nov., effective nodules isolated from peanut in China.</title>
        <authorList>
            <person name="Li Y."/>
        </authorList>
    </citation>
    <scope>NUCLEOTIDE SEQUENCE [LARGE SCALE GENOMIC DNA]</scope>
    <source>
        <strain evidence="4 5">CCBAU 53426</strain>
    </source>
</reference>
<evidence type="ECO:0000259" key="3">
    <source>
        <dbReference type="PROSITE" id="PS50208"/>
    </source>
</evidence>
<evidence type="ECO:0000256" key="2">
    <source>
        <dbReference type="SAM" id="SignalP"/>
    </source>
</evidence>
<sequence>MLRVVSLTSVILLSGIAIAAADPQAGDDLATCRDRQAETQARVTACENLLNANRVGGKDKSLALVIHGNALISKRDYDHAIEALTSAIELDPDNIGAINVRGVAHEHKGEDDLAMADYNLAIQKRPNFGFAYNNRGTIQLRRGALQSALDDFNLSIKYTPKFLLGWTNRARVRTVMKDYDGAIADFAEAEKIDPTAQQIAANRCTTYGLMGKYDLAFADCNGLIEKQPKNVYAINNRADVSMLKGDLDAALKDYNTVIQINPNNVRAHSGRGQLYERKKDLAQARADYRAAAYSLTKFDEYDVARARAMAQARLAALTPQTSGGAPTGRRVALVVGNGAYKNVHALPNPPRDAKLIAGVLHDVGFQTVISVSDLTRDKFFDALKTFADEAEKADWAVVYYAGHGFEIGGVNYLVPVDAKLAVDRDAETQAVALEQVIAAVGAARKVRLVILDACRDNPFAPTMQHTLSLKLVDKGFSNIEPGAGFMVVYAAKHGETAIDGDNGADSPFSTALAREIKEPKVEIRKLFDIVRDDVWSATKHVQQPFTYGSPPGREDFYFVAGSETFSVHRVG</sequence>
<keyword evidence="1" id="KW-0802">TPR repeat</keyword>
<evidence type="ECO:0000313" key="5">
    <source>
        <dbReference type="Proteomes" id="UP000290401"/>
    </source>
</evidence>
<dbReference type="InterPro" id="IPR052039">
    <property type="entry name" value="Caspase-related_regulators"/>
</dbReference>
<dbReference type="PANTHER" id="PTHR22576">
    <property type="entry name" value="MUCOSA ASSOCIATED LYMPHOID TISSUE LYMPHOMA TRANSLOCATION PROTEIN 1/PARACASPASE"/>
    <property type="match status" value="1"/>
</dbReference>
<dbReference type="InterPro" id="IPR029030">
    <property type="entry name" value="Caspase-like_dom_sf"/>
</dbReference>
<dbReference type="SMART" id="SM00028">
    <property type="entry name" value="TPR"/>
    <property type="match status" value="7"/>
</dbReference>
<dbReference type="InterPro" id="IPR011990">
    <property type="entry name" value="TPR-like_helical_dom_sf"/>
</dbReference>
<feature type="signal peptide" evidence="2">
    <location>
        <begin position="1"/>
        <end position="19"/>
    </location>
</feature>
<feature type="repeat" description="TPR" evidence="1">
    <location>
        <begin position="61"/>
        <end position="94"/>
    </location>
</feature>
<dbReference type="SUPFAM" id="SSF52129">
    <property type="entry name" value="Caspase-like"/>
    <property type="match status" value="1"/>
</dbReference>
<dbReference type="Pfam" id="PF00656">
    <property type="entry name" value="Peptidase_C14"/>
    <property type="match status" value="1"/>
</dbReference>
<evidence type="ECO:0000256" key="1">
    <source>
        <dbReference type="PROSITE-ProRule" id="PRU00339"/>
    </source>
</evidence>
<dbReference type="InterPro" id="IPR011600">
    <property type="entry name" value="Pept_C14_caspase"/>
</dbReference>
<dbReference type="Proteomes" id="UP000290401">
    <property type="component" value="Unassembled WGS sequence"/>
</dbReference>
<comment type="caution">
    <text evidence="4">The sequence shown here is derived from an EMBL/GenBank/DDBJ whole genome shotgun (WGS) entry which is preliminary data.</text>
</comment>
<protein>
    <submittedName>
        <fullName evidence="4">Tetratricopeptide repeat protein</fullName>
    </submittedName>
</protein>
<dbReference type="InterPro" id="IPR001309">
    <property type="entry name" value="Pept_C14_p20"/>
</dbReference>
<dbReference type="PROSITE" id="PS50005">
    <property type="entry name" value="TPR"/>
    <property type="match status" value="2"/>
</dbReference>
<dbReference type="Pfam" id="PF13414">
    <property type="entry name" value="TPR_11"/>
    <property type="match status" value="1"/>
</dbReference>
<dbReference type="InterPro" id="IPR019734">
    <property type="entry name" value="TPR_rpt"/>
</dbReference>
<proteinExistence type="predicted"/>
<feature type="domain" description="Caspase family p20" evidence="3">
    <location>
        <begin position="328"/>
        <end position="458"/>
    </location>
</feature>
<evidence type="ECO:0000313" key="4">
    <source>
        <dbReference type="EMBL" id="RXH12287.1"/>
    </source>
</evidence>
<dbReference type="Pfam" id="PF13432">
    <property type="entry name" value="TPR_16"/>
    <property type="match status" value="1"/>
</dbReference>
<organism evidence="4 5">
    <name type="scientific">Bradyrhizobium guangzhouense</name>
    <dbReference type="NCBI Taxonomy" id="1325095"/>
    <lineage>
        <taxon>Bacteria</taxon>
        <taxon>Pseudomonadati</taxon>
        <taxon>Pseudomonadota</taxon>
        <taxon>Alphaproteobacteria</taxon>
        <taxon>Hyphomicrobiales</taxon>
        <taxon>Nitrobacteraceae</taxon>
        <taxon>Bradyrhizobium</taxon>
    </lineage>
</organism>
<gene>
    <name evidence="4" type="ORF">EAS56_17370</name>
</gene>
<feature type="chain" id="PRO_5046641992" evidence="2">
    <location>
        <begin position="20"/>
        <end position="571"/>
    </location>
</feature>
<dbReference type="RefSeq" id="WP_128958261.1">
    <property type="nucleotide sequence ID" value="NZ_RDQZ01000013.1"/>
</dbReference>
<dbReference type="Gene3D" id="1.25.40.10">
    <property type="entry name" value="Tetratricopeptide repeat domain"/>
    <property type="match status" value="3"/>
</dbReference>
<keyword evidence="5" id="KW-1185">Reference proteome</keyword>
<feature type="repeat" description="TPR" evidence="1">
    <location>
        <begin position="231"/>
        <end position="264"/>
    </location>
</feature>
<dbReference type="EMBL" id="RDQZ01000013">
    <property type="protein sequence ID" value="RXH12287.1"/>
    <property type="molecule type" value="Genomic_DNA"/>
</dbReference>
<dbReference type="Gene3D" id="3.40.50.1460">
    <property type="match status" value="1"/>
</dbReference>
<keyword evidence="2" id="KW-0732">Signal</keyword>
<dbReference type="PROSITE" id="PS50208">
    <property type="entry name" value="CASPASE_P20"/>
    <property type="match status" value="1"/>
</dbReference>
<name>A0ABY0E4R7_9BRAD</name>
<accession>A0ABY0E4R7</accession>
<dbReference type="PANTHER" id="PTHR22576:SF37">
    <property type="entry name" value="MUCOSA-ASSOCIATED LYMPHOID TISSUE LYMPHOMA TRANSLOCATION PROTEIN 1"/>
    <property type="match status" value="1"/>
</dbReference>